<feature type="binding site" evidence="6">
    <location>
        <position position="94"/>
    </location>
    <ligand>
        <name>S-adenosyl-L-methionine</name>
        <dbReference type="ChEBI" id="CHEBI:59789"/>
    </ligand>
</feature>
<dbReference type="NCBIfam" id="TIGR00138">
    <property type="entry name" value="rsmG_gidB"/>
    <property type="match status" value="1"/>
</dbReference>
<dbReference type="EMBL" id="QRZH01000022">
    <property type="protein sequence ID" value="RGV48873.1"/>
    <property type="molecule type" value="Genomic_DNA"/>
</dbReference>
<comment type="subcellular location">
    <subcellularLocation>
        <location evidence="6">Cytoplasm</location>
    </subcellularLocation>
</comment>
<evidence type="ECO:0000313" key="8">
    <source>
        <dbReference type="EMBL" id="RGV48873.1"/>
    </source>
</evidence>
<keyword evidence="2 6" id="KW-0698">rRNA processing</keyword>
<dbReference type="InterPro" id="IPR029063">
    <property type="entry name" value="SAM-dependent_MTases_sf"/>
</dbReference>
<evidence type="ECO:0000256" key="4">
    <source>
        <dbReference type="ARBA" id="ARBA00022679"/>
    </source>
</evidence>
<comment type="caution">
    <text evidence="6">Lacks conserved residue(s) required for the propagation of feature annotation.</text>
</comment>
<evidence type="ECO:0000313" key="11">
    <source>
        <dbReference type="Proteomes" id="UP000284614"/>
    </source>
</evidence>
<reference evidence="11 12" key="2">
    <citation type="submission" date="2018-08" db="EMBL/GenBank/DDBJ databases">
        <title>A genome reference for cultivated species of the human gut microbiota.</title>
        <authorList>
            <person name="Zou Y."/>
            <person name="Xue W."/>
            <person name="Luo G."/>
        </authorList>
    </citation>
    <scope>NUCLEOTIDE SEQUENCE [LARGE SCALE GENOMIC DNA]</scope>
    <source>
        <strain evidence="8 12">AF14-26</strain>
        <strain evidence="9 11">OF01-1</strain>
    </source>
</reference>
<evidence type="ECO:0000256" key="2">
    <source>
        <dbReference type="ARBA" id="ARBA00022552"/>
    </source>
</evidence>
<reference evidence="7 10" key="3">
    <citation type="submission" date="2019-03" db="EMBL/GenBank/DDBJ databases">
        <title>Complete genome assembly of MDR B. fragilis.</title>
        <authorList>
            <person name="Sydenham T.V."/>
            <person name="Hasman H."/>
            <person name="Justesen U.S."/>
        </authorList>
    </citation>
    <scope>NUCLEOTIDE SEQUENCE [LARGE SCALE GENOMIC DNA]</scope>
    <source>
        <strain evidence="7 10">DCMSKEJBY0001B</strain>
    </source>
</reference>
<dbReference type="PIRSF" id="PIRSF003078">
    <property type="entry name" value="GidB"/>
    <property type="match status" value="1"/>
</dbReference>
<reference evidence="7" key="1">
    <citation type="book" date="2014" name="THE 24TH EUROPEAN CONGRESS OF CLINICAL MICROBIOLOGY AND INFECTIOUS DISEASES" publisher="ECCMID 2014" city="Barcelona, Spain">
        <title>Identification of resistance genes in three multidrug-resistant Bacteroides fragilis isolates by whole genome sequencing.</title>
        <editorList>
            <person name="Unknown"/>
            <person name="A."/>
        </editorList>
        <authorList>
            <person name="Sydenham T.V."/>
            <person name="Hasman H."/>
            <person name="Wang M."/>
            <person name="Soki J."/>
            <person name="Nagy E."/>
            <person name="Justesen U.S."/>
        </authorList>
    </citation>
    <scope>NUCLEOTIDE SEQUENCE</scope>
    <source>
        <strain evidence="7">DCMSKEJBY0001B</strain>
    </source>
</reference>
<evidence type="ECO:0000256" key="3">
    <source>
        <dbReference type="ARBA" id="ARBA00022603"/>
    </source>
</evidence>
<evidence type="ECO:0000256" key="5">
    <source>
        <dbReference type="ARBA" id="ARBA00022691"/>
    </source>
</evidence>
<evidence type="ECO:0000256" key="1">
    <source>
        <dbReference type="ARBA" id="ARBA00022490"/>
    </source>
</evidence>
<organism evidence="9 11">
    <name type="scientific">Bacteroides fragilis</name>
    <dbReference type="NCBI Taxonomy" id="817"/>
    <lineage>
        <taxon>Bacteria</taxon>
        <taxon>Pseudomonadati</taxon>
        <taxon>Bacteroidota</taxon>
        <taxon>Bacteroidia</taxon>
        <taxon>Bacteroidales</taxon>
        <taxon>Bacteroidaceae</taxon>
        <taxon>Bacteroides</taxon>
    </lineage>
</organism>
<keyword evidence="4 6" id="KW-0808">Transferase</keyword>
<feature type="binding site" evidence="6">
    <location>
        <position position="89"/>
    </location>
    <ligand>
        <name>S-adenosyl-L-methionine</name>
        <dbReference type="ChEBI" id="CHEBI:59789"/>
    </ligand>
</feature>
<dbReference type="Proteomes" id="UP000036847">
    <property type="component" value="Chromosome"/>
</dbReference>
<dbReference type="EMBL" id="CP036546">
    <property type="protein sequence ID" value="QCQ45885.1"/>
    <property type="molecule type" value="Genomic_DNA"/>
</dbReference>
<proteinExistence type="inferred from homology"/>
<dbReference type="Gene3D" id="3.40.50.150">
    <property type="entry name" value="Vaccinia Virus protein VP39"/>
    <property type="match status" value="1"/>
</dbReference>
<name>A0A2K9H8A4_BACFG</name>
<evidence type="ECO:0000313" key="9">
    <source>
        <dbReference type="EMBL" id="RGY65988.1"/>
    </source>
</evidence>
<dbReference type="GO" id="GO:0070043">
    <property type="term" value="F:rRNA (guanine-N7-)-methyltransferase activity"/>
    <property type="evidence" value="ECO:0007669"/>
    <property type="project" value="UniProtKB-UniRule"/>
</dbReference>
<keyword evidence="1 6" id="KW-0963">Cytoplasm</keyword>
<keyword evidence="5 6" id="KW-0949">S-adenosyl-L-methionine</keyword>
<dbReference type="FunFam" id="3.40.50.150:FF:000429">
    <property type="entry name" value="Ribosomal RNA small subunit methyltransferase G"/>
    <property type="match status" value="1"/>
</dbReference>
<feature type="binding site" evidence="6">
    <location>
        <begin position="140"/>
        <end position="141"/>
    </location>
    <ligand>
        <name>S-adenosyl-L-methionine</name>
        <dbReference type="ChEBI" id="CHEBI:59789"/>
    </ligand>
</feature>
<dbReference type="AlphaFoldDB" id="A0A2K9H8A4"/>
<dbReference type="PANTHER" id="PTHR31760">
    <property type="entry name" value="S-ADENOSYL-L-METHIONINE-DEPENDENT METHYLTRANSFERASES SUPERFAMILY PROTEIN"/>
    <property type="match status" value="1"/>
</dbReference>
<evidence type="ECO:0000313" key="7">
    <source>
        <dbReference type="EMBL" id="QCQ45885.1"/>
    </source>
</evidence>
<dbReference type="HAMAP" id="MF_00074">
    <property type="entry name" value="16SrRNA_methyltr_G"/>
    <property type="match status" value="1"/>
</dbReference>
<dbReference type="PANTHER" id="PTHR31760:SF0">
    <property type="entry name" value="S-ADENOSYL-L-METHIONINE-DEPENDENT METHYLTRANSFERASES SUPERFAMILY PROTEIN"/>
    <property type="match status" value="1"/>
</dbReference>
<evidence type="ECO:0000313" key="12">
    <source>
        <dbReference type="Proteomes" id="UP000286270"/>
    </source>
</evidence>
<dbReference type="EC" id="2.1.1.-" evidence="6"/>
<keyword evidence="3 6" id="KW-0489">Methyltransferase</keyword>
<dbReference type="Pfam" id="PF02527">
    <property type="entry name" value="GidB"/>
    <property type="match status" value="1"/>
</dbReference>
<dbReference type="GO" id="GO:0005829">
    <property type="term" value="C:cytosol"/>
    <property type="evidence" value="ECO:0007669"/>
    <property type="project" value="TreeGrafter"/>
</dbReference>
<feature type="binding site" evidence="6">
    <location>
        <position position="153"/>
    </location>
    <ligand>
        <name>S-adenosyl-L-methionine</name>
        <dbReference type="ChEBI" id="CHEBI:59789"/>
    </ligand>
</feature>
<comment type="function">
    <text evidence="6">Specifically methylates the N7 position of a guanine in 16S rRNA.</text>
</comment>
<evidence type="ECO:0000256" key="6">
    <source>
        <dbReference type="HAMAP-Rule" id="MF_00074"/>
    </source>
</evidence>
<dbReference type="EMBL" id="QSDG01000020">
    <property type="protein sequence ID" value="RGY65988.1"/>
    <property type="molecule type" value="Genomic_DNA"/>
</dbReference>
<gene>
    <name evidence="6 7" type="primary">rsmG</name>
    <name evidence="8" type="ORF">DWW08_19815</name>
    <name evidence="9" type="ORF">DXA27_18715</name>
    <name evidence="7" type="ORF">EC80_013990</name>
</gene>
<accession>A0A2K9H8A4</accession>
<dbReference type="Proteomes" id="UP000284614">
    <property type="component" value="Unassembled WGS sequence"/>
</dbReference>
<comment type="similarity">
    <text evidence="6">Belongs to the methyltransferase superfamily. RNA methyltransferase RsmG family.</text>
</comment>
<dbReference type="InterPro" id="IPR003682">
    <property type="entry name" value="rRNA_ssu_MeTfrase_G"/>
</dbReference>
<evidence type="ECO:0000313" key="10">
    <source>
        <dbReference type="Proteomes" id="UP000036847"/>
    </source>
</evidence>
<dbReference type="SUPFAM" id="SSF53335">
    <property type="entry name" value="S-adenosyl-L-methionine-dependent methyltransferases"/>
    <property type="match status" value="1"/>
</dbReference>
<protein>
    <recommendedName>
        <fullName evidence="6">Ribosomal RNA small subunit methyltransferase G</fullName>
        <ecNumber evidence="6">2.1.1.-</ecNumber>
    </recommendedName>
    <alternativeName>
        <fullName evidence="6">16S rRNA 7-methylguanosine methyltransferase</fullName>
        <shortName evidence="6">16S rRNA m7G methyltransferase</shortName>
    </alternativeName>
</protein>
<sequence>MDTTEQTSSLPSTGGETGVELLLKYFPDLTEEQRKQFAALYELYIDWNSKINVISRKDIENLYEHHVLHSLGIARVIRFRPGSKVMDLGTGGGFPGIPLAILFPDTKFHLVDSIGKKVRVATEVANAIGLKNVTFRHARAEEEKQTFDFVVSRAVMPLADLIKIIRKNISSKQQNALPNGLICLKGGELEHEAMPFKHKTTMHSLSEDFDEEFFQTKKVVYVTI</sequence>
<dbReference type="CDD" id="cd02440">
    <property type="entry name" value="AdoMet_MTases"/>
    <property type="match status" value="1"/>
</dbReference>
<dbReference type="Proteomes" id="UP000286270">
    <property type="component" value="Unassembled WGS sequence"/>
</dbReference>
<dbReference type="OrthoDB" id="9808773at2"/>